<dbReference type="EMBL" id="OY731398">
    <property type="protein sequence ID" value="CAJ1846547.1"/>
    <property type="molecule type" value="Genomic_DNA"/>
</dbReference>
<gene>
    <name evidence="1" type="ORF">AYBTSS11_LOCUS1797</name>
</gene>
<dbReference type="Gramene" id="rna-AYBTSS11_LOCUS1797">
    <property type="protein sequence ID" value="CAJ1846547.1"/>
    <property type="gene ID" value="gene-AYBTSS11_LOCUS1797"/>
</dbReference>
<evidence type="ECO:0000313" key="2">
    <source>
        <dbReference type="Proteomes" id="UP001189624"/>
    </source>
</evidence>
<protein>
    <submittedName>
        <fullName evidence="1">Uncharacterized protein</fullName>
    </submittedName>
</protein>
<proteinExistence type="predicted"/>
<reference evidence="1" key="1">
    <citation type="submission" date="2023-10" db="EMBL/GenBank/DDBJ databases">
        <authorList>
            <person name="Domelevo Entfellner J.-B."/>
        </authorList>
    </citation>
    <scope>NUCLEOTIDE SEQUENCE</scope>
</reference>
<organism evidence="1 2">
    <name type="scientific">Sphenostylis stenocarpa</name>
    <dbReference type="NCBI Taxonomy" id="92480"/>
    <lineage>
        <taxon>Eukaryota</taxon>
        <taxon>Viridiplantae</taxon>
        <taxon>Streptophyta</taxon>
        <taxon>Embryophyta</taxon>
        <taxon>Tracheophyta</taxon>
        <taxon>Spermatophyta</taxon>
        <taxon>Magnoliopsida</taxon>
        <taxon>eudicotyledons</taxon>
        <taxon>Gunneridae</taxon>
        <taxon>Pentapetalae</taxon>
        <taxon>rosids</taxon>
        <taxon>fabids</taxon>
        <taxon>Fabales</taxon>
        <taxon>Fabaceae</taxon>
        <taxon>Papilionoideae</taxon>
        <taxon>50 kb inversion clade</taxon>
        <taxon>NPAAA clade</taxon>
        <taxon>indigoferoid/millettioid clade</taxon>
        <taxon>Phaseoleae</taxon>
        <taxon>Sphenostylis</taxon>
    </lineage>
</organism>
<keyword evidence="2" id="KW-1185">Reference proteome</keyword>
<evidence type="ECO:0000313" key="1">
    <source>
        <dbReference type="EMBL" id="CAJ1846547.1"/>
    </source>
</evidence>
<name>A0AA86V9S9_9FABA</name>
<dbReference type="AlphaFoldDB" id="A0AA86V9S9"/>
<accession>A0AA86V9S9</accession>
<dbReference type="Proteomes" id="UP001189624">
    <property type="component" value="Chromosome 1"/>
</dbReference>
<sequence length="91" mass="10516">MSNEQMTRGGWRRFREKWESLTGVAECECVEQHSWVLSSVFLDKGLLFHSKGHNYTKITSNLKTLNGVMLVAKFYAIPWGYKSEMEIHGGF</sequence>